<feature type="compositionally biased region" description="Basic residues" evidence="1">
    <location>
        <begin position="1"/>
        <end position="11"/>
    </location>
</feature>
<evidence type="ECO:0000313" key="3">
    <source>
        <dbReference type="Proteomes" id="UP001154114"/>
    </source>
</evidence>
<organism evidence="2 3">
    <name type="scientific">Chrysodeixis includens</name>
    <name type="common">Soybean looper</name>
    <name type="synonym">Pseudoplusia includens</name>
    <dbReference type="NCBI Taxonomy" id="689277"/>
    <lineage>
        <taxon>Eukaryota</taxon>
        <taxon>Metazoa</taxon>
        <taxon>Ecdysozoa</taxon>
        <taxon>Arthropoda</taxon>
        <taxon>Hexapoda</taxon>
        <taxon>Insecta</taxon>
        <taxon>Pterygota</taxon>
        <taxon>Neoptera</taxon>
        <taxon>Endopterygota</taxon>
        <taxon>Lepidoptera</taxon>
        <taxon>Glossata</taxon>
        <taxon>Ditrysia</taxon>
        <taxon>Noctuoidea</taxon>
        <taxon>Noctuidae</taxon>
        <taxon>Plusiinae</taxon>
        <taxon>Chrysodeixis</taxon>
    </lineage>
</organism>
<accession>A0A9N8Q1A8</accession>
<dbReference type="AlphaFoldDB" id="A0A9N8Q1A8"/>
<protein>
    <submittedName>
        <fullName evidence="2">Uncharacterized protein</fullName>
    </submittedName>
</protein>
<gene>
    <name evidence="2" type="ORF">CINC_LOCUS2445</name>
</gene>
<sequence>MEGTRLKRRRGRSSESRPRRRRGPGPRARSSYLTWRVHTSRLGTSSLDLEHGKSQAESFRVDDRPRACHKFRIGRCGASSAPGAVARRPPPAADRLHRPHTHWTVTRRRPIDS</sequence>
<dbReference type="EMBL" id="LR824016">
    <property type="protein sequence ID" value="CAD0200764.1"/>
    <property type="molecule type" value="Genomic_DNA"/>
</dbReference>
<proteinExistence type="predicted"/>
<name>A0A9N8Q1A8_CHRIL</name>
<dbReference type="Proteomes" id="UP001154114">
    <property type="component" value="Chromosome 13"/>
</dbReference>
<feature type="compositionally biased region" description="Low complexity" evidence="1">
    <location>
        <begin position="78"/>
        <end position="87"/>
    </location>
</feature>
<evidence type="ECO:0000313" key="2">
    <source>
        <dbReference type="EMBL" id="CAD0200764.1"/>
    </source>
</evidence>
<evidence type="ECO:0000256" key="1">
    <source>
        <dbReference type="SAM" id="MobiDB-lite"/>
    </source>
</evidence>
<feature type="region of interest" description="Disordered" evidence="1">
    <location>
        <begin position="1"/>
        <end position="31"/>
    </location>
</feature>
<feature type="region of interest" description="Disordered" evidence="1">
    <location>
        <begin position="78"/>
        <end position="113"/>
    </location>
</feature>
<feature type="compositionally biased region" description="Basic residues" evidence="1">
    <location>
        <begin position="97"/>
        <end position="113"/>
    </location>
</feature>
<reference evidence="2" key="1">
    <citation type="submission" date="2021-12" db="EMBL/GenBank/DDBJ databases">
        <authorList>
            <person name="King R."/>
        </authorList>
    </citation>
    <scope>NUCLEOTIDE SEQUENCE</scope>
</reference>
<keyword evidence="3" id="KW-1185">Reference proteome</keyword>